<dbReference type="EMBL" id="JACONZ010000002">
    <property type="protein sequence ID" value="MBC5581251.1"/>
    <property type="molecule type" value="Genomic_DNA"/>
</dbReference>
<gene>
    <name evidence="1" type="ORF">H8S23_06995</name>
</gene>
<sequence length="475" mass="50271">MELRDKICSLVDAKADRFVQLNDSIWSTPELDFKETKSAAALIGALKAEGFQVEEGLAGIPTAFVGSWGSGKPVIGILGEFDALPGLSQKAGCPVKEPVEEGGNGHGCGHCALGSGSLAAAVAVKDYLQETGKAGTIRYYGCPGEEHGCGKMFMTRDGVFADLDAALTWHPGDSNSVWGISTLANRHIHFHFKGKTAHAAAAPQMGRSALDACELMNVGVNYLREHVIPEARIHYAYLDVGGDAPNVVQGTATTYYMIRAPKIKQVLELCDRVLDVARGAALMTGTEMTYEIKQGLCDYIPNRALSELAAECFSQVGAPEFDEADFALAKEFRATLSERERSAPPLAIAQLLGAPRAMEIAESGLCDVVLPYAHMPQMAMPGSTDVGDVSYAVPTAQLGSACAAIGTGAHTWQMTAQVGSAIGHKGLLTAGKALALTAARLFEDPAVIDRAKQEHKLNVPDGYLCPVPDDVKPSL</sequence>
<evidence type="ECO:0000313" key="1">
    <source>
        <dbReference type="EMBL" id="MBC5581251.1"/>
    </source>
</evidence>
<dbReference type="NCBIfam" id="TIGR01891">
    <property type="entry name" value="amidohydrolases"/>
    <property type="match status" value="1"/>
</dbReference>
<dbReference type="Proteomes" id="UP000659630">
    <property type="component" value="Unassembled WGS sequence"/>
</dbReference>
<dbReference type="Pfam" id="PF01546">
    <property type="entry name" value="Peptidase_M20"/>
    <property type="match status" value="1"/>
</dbReference>
<dbReference type="CDD" id="cd05673">
    <property type="entry name" value="M20_Acy1L2_AbgB"/>
    <property type="match status" value="1"/>
</dbReference>
<dbReference type="Gene3D" id="3.30.70.360">
    <property type="match status" value="1"/>
</dbReference>
<dbReference type="InterPro" id="IPR052030">
    <property type="entry name" value="Peptidase_M20/M20A_hydrolases"/>
</dbReference>
<dbReference type="InterPro" id="IPR017439">
    <property type="entry name" value="Amidohydrolase"/>
</dbReference>
<dbReference type="SUPFAM" id="SSF53187">
    <property type="entry name" value="Zn-dependent exopeptidases"/>
    <property type="match status" value="1"/>
</dbReference>
<dbReference type="GO" id="GO:0016805">
    <property type="term" value="F:dipeptidase activity"/>
    <property type="evidence" value="ECO:0007669"/>
    <property type="project" value="TreeGrafter"/>
</dbReference>
<protein>
    <submittedName>
        <fullName evidence="1">Amidohydrolase</fullName>
    </submittedName>
</protein>
<comment type="caution">
    <text evidence="1">The sequence shown here is derived from an EMBL/GenBank/DDBJ whole genome shotgun (WGS) entry which is preliminary data.</text>
</comment>
<accession>A0A923I6M5</accession>
<dbReference type="PANTHER" id="PTHR30575:SF0">
    <property type="entry name" value="XAA-ARG DIPEPTIDASE"/>
    <property type="match status" value="1"/>
</dbReference>
<dbReference type="InterPro" id="IPR017145">
    <property type="entry name" value="Aminobenzoyl-glu_utiliz_pB"/>
</dbReference>
<dbReference type="InterPro" id="IPR002933">
    <property type="entry name" value="Peptidase_M20"/>
</dbReference>
<dbReference type="Gene3D" id="3.40.630.10">
    <property type="entry name" value="Zn peptidases"/>
    <property type="match status" value="2"/>
</dbReference>
<name>A0A923I6M5_9FIRM</name>
<reference evidence="1" key="1">
    <citation type="submission" date="2020-08" db="EMBL/GenBank/DDBJ databases">
        <title>Genome public.</title>
        <authorList>
            <person name="Liu C."/>
            <person name="Sun Q."/>
        </authorList>
    </citation>
    <scope>NUCLEOTIDE SEQUENCE</scope>
    <source>
        <strain evidence="1">BX8</strain>
    </source>
</reference>
<dbReference type="GO" id="GO:0005737">
    <property type="term" value="C:cytoplasm"/>
    <property type="evidence" value="ECO:0007669"/>
    <property type="project" value="TreeGrafter"/>
</dbReference>
<dbReference type="AlphaFoldDB" id="A0A923I6M5"/>
<dbReference type="PIRSF" id="PIRSF037227">
    <property type="entry name" value="Aminobenzoyl-glu_utiliz_pB"/>
    <property type="match status" value="1"/>
</dbReference>
<dbReference type="PANTHER" id="PTHR30575">
    <property type="entry name" value="PEPTIDASE M20"/>
    <property type="match status" value="1"/>
</dbReference>
<dbReference type="InterPro" id="IPR036264">
    <property type="entry name" value="Bact_exopeptidase_dim_dom"/>
</dbReference>
<proteinExistence type="predicted"/>
<keyword evidence="2" id="KW-1185">Reference proteome</keyword>
<dbReference type="RefSeq" id="WP_186887613.1">
    <property type="nucleotide sequence ID" value="NZ_JACONZ010000002.1"/>
</dbReference>
<dbReference type="GO" id="GO:0046657">
    <property type="term" value="P:folic acid catabolic process"/>
    <property type="evidence" value="ECO:0007669"/>
    <property type="project" value="TreeGrafter"/>
</dbReference>
<evidence type="ECO:0000313" key="2">
    <source>
        <dbReference type="Proteomes" id="UP000659630"/>
    </source>
</evidence>
<dbReference type="FunFam" id="3.30.70.360:FF:000004">
    <property type="entry name" value="Peptidase M20 domain-containing protein 2"/>
    <property type="match status" value="1"/>
</dbReference>
<organism evidence="1 2">
    <name type="scientific">Anaerofilum hominis</name>
    <dbReference type="NCBI Taxonomy" id="2763016"/>
    <lineage>
        <taxon>Bacteria</taxon>
        <taxon>Bacillati</taxon>
        <taxon>Bacillota</taxon>
        <taxon>Clostridia</taxon>
        <taxon>Eubacteriales</taxon>
        <taxon>Oscillospiraceae</taxon>
        <taxon>Anaerofilum</taxon>
    </lineage>
</organism>
<dbReference type="SUPFAM" id="SSF55031">
    <property type="entry name" value="Bacterial exopeptidase dimerisation domain"/>
    <property type="match status" value="1"/>
</dbReference>
<dbReference type="GO" id="GO:0071713">
    <property type="term" value="F:para-aminobenzoyl-glutamate hydrolase activity"/>
    <property type="evidence" value="ECO:0007669"/>
    <property type="project" value="TreeGrafter"/>
</dbReference>